<name>A0ABY5VCN9_9FIRM</name>
<evidence type="ECO:0000313" key="2">
    <source>
        <dbReference type="EMBL" id="UWP57956.1"/>
    </source>
</evidence>
<proteinExistence type="predicted"/>
<feature type="domain" description="Uroporphyrinogen decarboxylase (URO-D)" evidence="1">
    <location>
        <begin position="177"/>
        <end position="378"/>
    </location>
</feature>
<dbReference type="PANTHER" id="PTHR47099">
    <property type="entry name" value="METHYLCOBAMIDE:COM METHYLTRANSFERASE MTBA"/>
    <property type="match status" value="1"/>
</dbReference>
<dbReference type="InterPro" id="IPR038071">
    <property type="entry name" value="UROD/MetE-like_sf"/>
</dbReference>
<evidence type="ECO:0000259" key="1">
    <source>
        <dbReference type="Pfam" id="PF01208"/>
    </source>
</evidence>
<dbReference type="InterPro" id="IPR000257">
    <property type="entry name" value="Uroporphyrinogen_deCOase"/>
</dbReference>
<dbReference type="InterPro" id="IPR052024">
    <property type="entry name" value="Methanogen_methyltrans"/>
</dbReference>
<dbReference type="Proteomes" id="UP001060164">
    <property type="component" value="Chromosome"/>
</dbReference>
<protein>
    <submittedName>
        <fullName evidence="2">Uroporphyrinogen decarboxylase</fullName>
    </submittedName>
</protein>
<accession>A0ABY5VCN9</accession>
<evidence type="ECO:0000313" key="3">
    <source>
        <dbReference type="Proteomes" id="UP001060164"/>
    </source>
</evidence>
<dbReference type="Pfam" id="PF01208">
    <property type="entry name" value="URO-D"/>
    <property type="match status" value="1"/>
</dbReference>
<gene>
    <name evidence="2" type="ORF">NQ502_11160</name>
</gene>
<reference evidence="2" key="1">
    <citation type="journal article" date="2022" name="Cell">
        <title>Design, construction, and in vivo augmentation of a complex gut microbiome.</title>
        <authorList>
            <person name="Cheng A.G."/>
            <person name="Ho P.Y."/>
            <person name="Aranda-Diaz A."/>
            <person name="Jain S."/>
            <person name="Yu F.B."/>
            <person name="Meng X."/>
            <person name="Wang M."/>
            <person name="Iakiviak M."/>
            <person name="Nagashima K."/>
            <person name="Zhao A."/>
            <person name="Murugkar P."/>
            <person name="Patil A."/>
            <person name="Atabakhsh K."/>
            <person name="Weakley A."/>
            <person name="Yan J."/>
            <person name="Brumbaugh A.R."/>
            <person name="Higginbottom S."/>
            <person name="Dimas A."/>
            <person name="Shiver A.L."/>
            <person name="Deutschbauer A."/>
            <person name="Neff N."/>
            <person name="Sonnenburg J.L."/>
            <person name="Huang K.C."/>
            <person name="Fischbach M.A."/>
        </authorList>
    </citation>
    <scope>NUCLEOTIDE SEQUENCE</scope>
    <source>
        <strain evidence="2">DSM 19829</strain>
    </source>
</reference>
<dbReference type="EMBL" id="CP102290">
    <property type="protein sequence ID" value="UWP57956.1"/>
    <property type="molecule type" value="Genomic_DNA"/>
</dbReference>
<organism evidence="2 3">
    <name type="scientific">Ruminococcus gauvreauii</name>
    <dbReference type="NCBI Taxonomy" id="438033"/>
    <lineage>
        <taxon>Bacteria</taxon>
        <taxon>Bacillati</taxon>
        <taxon>Bacillota</taxon>
        <taxon>Clostridia</taxon>
        <taxon>Eubacteriales</taxon>
        <taxon>Oscillospiraceae</taxon>
        <taxon>Ruminococcus</taxon>
    </lineage>
</organism>
<dbReference type="RefSeq" id="WP_028528453.1">
    <property type="nucleotide sequence ID" value="NZ_CABLBR010000011.1"/>
</dbReference>
<sequence length="384" mass="44458">MNSRERLKMALDHKEPDRIPLDLGSGHACKFTKYFYVKLLDYFGLKEEQLEICQTPYQLVYASDKVMDLLKCDVRNARVKYQKDYVSPYVKNWEDEHYTYYTNDFGTTYRMPKKNGLYYDLYDCALKGSESAEEDAKYIFPKPNRLVPGTRKELEDYRAAGFATTTCQVFGNGFMQTGPLVWGYEDWLAMMLAEPERCEPFIQELYDKKIEWYGYLFDEYDGLLDVTAEADDFGTQRGTFCSPEILRELVFPFHKKLNEFIKKRQPGIKTTLHTCGSVTSVIPDIIEAGYDCLNPVQIAAANMEPERLKREFGNDIVFWGGGINTQATLPNGTPEEVREETKRNMELFAPGGGFVFSPVHNIQDDVPVENFMAMWETFQDNCKY</sequence>
<dbReference type="Gene3D" id="3.20.20.210">
    <property type="match status" value="1"/>
</dbReference>
<dbReference type="PANTHER" id="PTHR47099:SF1">
    <property type="entry name" value="METHYLCOBAMIDE:COM METHYLTRANSFERASE MTBA"/>
    <property type="match status" value="1"/>
</dbReference>
<keyword evidence="3" id="KW-1185">Reference proteome</keyword>
<dbReference type="SUPFAM" id="SSF51726">
    <property type="entry name" value="UROD/MetE-like"/>
    <property type="match status" value="1"/>
</dbReference>